<dbReference type="AlphaFoldDB" id="A0A3B1CM10"/>
<dbReference type="SUPFAM" id="SSF64307">
    <property type="entry name" value="SirA-like"/>
    <property type="match status" value="1"/>
</dbReference>
<protein>
    <submittedName>
        <fullName evidence="1">Uncharacterized protein</fullName>
    </submittedName>
</protein>
<gene>
    <name evidence="1" type="ORF">MNBD_NITROSPINAE02-263</name>
</gene>
<dbReference type="InterPro" id="IPR036868">
    <property type="entry name" value="TusA-like_sf"/>
</dbReference>
<dbReference type="EMBL" id="UOGE01000099">
    <property type="protein sequence ID" value="VAX25014.1"/>
    <property type="molecule type" value="Genomic_DNA"/>
</dbReference>
<reference evidence="1" key="1">
    <citation type="submission" date="2018-06" db="EMBL/GenBank/DDBJ databases">
        <authorList>
            <person name="Zhirakovskaya E."/>
        </authorList>
    </citation>
    <scope>NUCLEOTIDE SEQUENCE</scope>
</reference>
<organism evidence="1">
    <name type="scientific">hydrothermal vent metagenome</name>
    <dbReference type="NCBI Taxonomy" id="652676"/>
    <lineage>
        <taxon>unclassified sequences</taxon>
        <taxon>metagenomes</taxon>
        <taxon>ecological metagenomes</taxon>
    </lineage>
</organism>
<accession>A0A3B1CM10</accession>
<sequence length="113" mass="12714">MKNLTPIRVLPSLNDRPALTCIADVIAEIDQTPKPDIFPDKIIKLGPCGFGMPVIQSAQTLGEMKPGEILQTESAHICSYPDIHSWISRRGDVELIGEDHREDTLVYYMRRKP</sequence>
<proteinExistence type="predicted"/>
<name>A0A3B1CM10_9ZZZZ</name>
<dbReference type="Gene3D" id="3.30.110.40">
    <property type="entry name" value="TusA-like domain"/>
    <property type="match status" value="1"/>
</dbReference>
<evidence type="ECO:0000313" key="1">
    <source>
        <dbReference type="EMBL" id="VAX25014.1"/>
    </source>
</evidence>